<accession>A0A3T1CJQ6</accession>
<evidence type="ECO:0000256" key="8">
    <source>
        <dbReference type="ARBA" id="ARBA00022842"/>
    </source>
</evidence>
<evidence type="ECO:0000256" key="7">
    <source>
        <dbReference type="ARBA" id="ARBA00022840"/>
    </source>
</evidence>
<evidence type="ECO:0000256" key="3">
    <source>
        <dbReference type="ARBA" id="ARBA00013025"/>
    </source>
</evidence>
<dbReference type="InterPro" id="IPR036615">
    <property type="entry name" value="Mur_ligase_C_dom_sf"/>
</dbReference>
<evidence type="ECO:0000313" key="12">
    <source>
        <dbReference type="Proteomes" id="UP000290057"/>
    </source>
</evidence>
<evidence type="ECO:0000256" key="6">
    <source>
        <dbReference type="ARBA" id="ARBA00022741"/>
    </source>
</evidence>
<dbReference type="SUPFAM" id="SSF53244">
    <property type="entry name" value="MurD-like peptide ligases, peptide-binding domain"/>
    <property type="match status" value="1"/>
</dbReference>
<keyword evidence="7 10" id="KW-0067">ATP-binding</keyword>
<dbReference type="GO" id="GO:0008841">
    <property type="term" value="F:dihydrofolate synthase activity"/>
    <property type="evidence" value="ECO:0007669"/>
    <property type="project" value="TreeGrafter"/>
</dbReference>
<dbReference type="EC" id="6.3.2.17" evidence="3"/>
<gene>
    <name evidence="11" type="primary">folC</name>
    <name evidence="11" type="ORF">EKJ_20000</name>
</gene>
<keyword evidence="5" id="KW-0479">Metal-binding</keyword>
<comment type="cofactor">
    <cofactor evidence="1">
        <name>Mg(2+)</name>
        <dbReference type="ChEBI" id="CHEBI:18420"/>
    </cofactor>
</comment>
<dbReference type="SUPFAM" id="SSF53623">
    <property type="entry name" value="MurD-like peptide ligases, catalytic domain"/>
    <property type="match status" value="1"/>
</dbReference>
<keyword evidence="6 10" id="KW-0547">Nucleotide-binding</keyword>
<dbReference type="PIRSF" id="PIRSF001563">
    <property type="entry name" value="Folylpolyglu_synth"/>
    <property type="match status" value="1"/>
</dbReference>
<protein>
    <recommendedName>
        <fullName evidence="3">tetrahydrofolate synthase</fullName>
        <ecNumber evidence="3">6.3.2.17</ecNumber>
    </recommendedName>
</protein>
<dbReference type="PROSITE" id="PS01012">
    <property type="entry name" value="FOLYLPOLYGLU_SYNT_2"/>
    <property type="match status" value="1"/>
</dbReference>
<keyword evidence="8" id="KW-0460">Magnesium</keyword>
<keyword evidence="4 10" id="KW-0436">Ligase</keyword>
<dbReference type="RefSeq" id="WP_130586751.1">
    <property type="nucleotide sequence ID" value="NZ_AP019389.1"/>
</dbReference>
<dbReference type="GO" id="GO:0004326">
    <property type="term" value="F:tetrahydrofolylpolyglutamate synthase activity"/>
    <property type="evidence" value="ECO:0007669"/>
    <property type="project" value="UniProtKB-EC"/>
</dbReference>
<keyword evidence="12" id="KW-1185">Reference proteome</keyword>
<dbReference type="FunFam" id="3.40.1190.10:FF:000011">
    <property type="entry name" value="Folylpolyglutamate synthase/dihydrofolate synthase"/>
    <property type="match status" value="1"/>
</dbReference>
<proteinExistence type="inferred from homology"/>
<dbReference type="Gene3D" id="3.90.190.20">
    <property type="entry name" value="Mur ligase, C-terminal domain"/>
    <property type="match status" value="1"/>
</dbReference>
<sequence length="429" mass="45976">MRDFARSESPAVQHQLDRLGRLSVPDGRLGLATIRALLDRLGNPHLRLPPAFHVAGTNGKGSTCAFLRAMLEAEGHRVHVTTSPHLVRYNERIRVAGELIDDERLAELLGEVLDIGEDLAPSFFEVTIAAAFTEFARVPADACVIEVGLGGRFDATNVLERPAAAGIAALGIDHERFLLAPEEGVPEQPLARIAFEKAGIAKQGRPLITLHHPDDAIAEIERIAAQRGSLLAMRGRDWSSDALGHMLHYSDAKGELHLPVPSMVGAHQAENAALAIALLRHQNMVSVGEEALKAGLRSAHWPARLQRLADGPLTQEHEVWLDGGHNPSAGAALAQHFEGQRLHLVLGMLEAKDPAAIIGPLASNCASITAVPVPDHDYHSVEAFGPDATWADSVPEALARIRKGGLPVLVAGSLYLAGEVLRLNGEFPD</sequence>
<dbReference type="InterPro" id="IPR036565">
    <property type="entry name" value="Mur-like_cat_sf"/>
</dbReference>
<evidence type="ECO:0000313" key="11">
    <source>
        <dbReference type="EMBL" id="BBI21153.1"/>
    </source>
</evidence>
<name>A0A3T1CJQ6_9SPHN</name>
<dbReference type="PANTHER" id="PTHR11136:SF0">
    <property type="entry name" value="DIHYDROFOLATE SYNTHETASE-RELATED"/>
    <property type="match status" value="1"/>
</dbReference>
<comment type="catalytic activity">
    <reaction evidence="9">
        <text>(6S)-5,6,7,8-tetrahydrofolyl-(gamma-L-Glu)(n) + L-glutamate + ATP = (6S)-5,6,7,8-tetrahydrofolyl-(gamma-L-Glu)(n+1) + ADP + phosphate + H(+)</text>
        <dbReference type="Rhea" id="RHEA:10580"/>
        <dbReference type="Rhea" id="RHEA-COMP:14738"/>
        <dbReference type="Rhea" id="RHEA-COMP:14740"/>
        <dbReference type="ChEBI" id="CHEBI:15378"/>
        <dbReference type="ChEBI" id="CHEBI:29985"/>
        <dbReference type="ChEBI" id="CHEBI:30616"/>
        <dbReference type="ChEBI" id="CHEBI:43474"/>
        <dbReference type="ChEBI" id="CHEBI:141005"/>
        <dbReference type="ChEBI" id="CHEBI:456216"/>
        <dbReference type="EC" id="6.3.2.17"/>
    </reaction>
</comment>
<dbReference type="InterPro" id="IPR018109">
    <property type="entry name" value="Folylpolyglutamate_synth_CS"/>
</dbReference>
<evidence type="ECO:0000256" key="2">
    <source>
        <dbReference type="ARBA" id="ARBA00008276"/>
    </source>
</evidence>
<dbReference type="InterPro" id="IPR001645">
    <property type="entry name" value="Folylpolyglutamate_synth"/>
</dbReference>
<dbReference type="Gene3D" id="3.40.1190.10">
    <property type="entry name" value="Mur-like, catalytic domain"/>
    <property type="match status" value="1"/>
</dbReference>
<dbReference type="GO" id="GO:0046872">
    <property type="term" value="F:metal ion binding"/>
    <property type="evidence" value="ECO:0007669"/>
    <property type="project" value="UniProtKB-KW"/>
</dbReference>
<evidence type="ECO:0000256" key="1">
    <source>
        <dbReference type="ARBA" id="ARBA00001946"/>
    </source>
</evidence>
<organism evidence="11 12">
    <name type="scientific">Qipengyuania flava</name>
    <dbReference type="NCBI Taxonomy" id="192812"/>
    <lineage>
        <taxon>Bacteria</taxon>
        <taxon>Pseudomonadati</taxon>
        <taxon>Pseudomonadota</taxon>
        <taxon>Alphaproteobacteria</taxon>
        <taxon>Sphingomonadales</taxon>
        <taxon>Erythrobacteraceae</taxon>
        <taxon>Qipengyuania</taxon>
    </lineage>
</organism>
<dbReference type="PANTHER" id="PTHR11136">
    <property type="entry name" value="FOLYLPOLYGLUTAMATE SYNTHASE-RELATED"/>
    <property type="match status" value="1"/>
</dbReference>
<comment type="similarity">
    <text evidence="2 10">Belongs to the folylpolyglutamate synthase family.</text>
</comment>
<evidence type="ECO:0000256" key="5">
    <source>
        <dbReference type="ARBA" id="ARBA00022723"/>
    </source>
</evidence>
<evidence type="ECO:0000256" key="9">
    <source>
        <dbReference type="ARBA" id="ARBA00047493"/>
    </source>
</evidence>
<dbReference type="NCBIfam" id="TIGR01499">
    <property type="entry name" value="folC"/>
    <property type="match status" value="1"/>
</dbReference>
<dbReference type="Proteomes" id="UP000290057">
    <property type="component" value="Chromosome"/>
</dbReference>
<dbReference type="GO" id="GO:0005524">
    <property type="term" value="F:ATP binding"/>
    <property type="evidence" value="ECO:0007669"/>
    <property type="project" value="UniProtKB-KW"/>
</dbReference>
<reference evidence="11 12" key="1">
    <citation type="submission" date="2019-01" db="EMBL/GenBank/DDBJ databases">
        <title>Complete genome sequence of Erythrobacter flavus KJ5.</title>
        <authorList>
            <person name="Kanesaki Y."/>
            <person name="Brotosudarmo T."/>
            <person name="Moriuchi R."/>
            <person name="Awai K."/>
        </authorList>
    </citation>
    <scope>NUCLEOTIDE SEQUENCE [LARGE SCALE GENOMIC DNA]</scope>
    <source>
        <strain evidence="11 12">KJ5</strain>
    </source>
</reference>
<evidence type="ECO:0000256" key="10">
    <source>
        <dbReference type="PIRNR" id="PIRNR001563"/>
    </source>
</evidence>
<evidence type="ECO:0000256" key="4">
    <source>
        <dbReference type="ARBA" id="ARBA00022598"/>
    </source>
</evidence>
<dbReference type="GO" id="GO:0005737">
    <property type="term" value="C:cytoplasm"/>
    <property type="evidence" value="ECO:0007669"/>
    <property type="project" value="TreeGrafter"/>
</dbReference>
<dbReference type="EMBL" id="AP019389">
    <property type="protein sequence ID" value="BBI21153.1"/>
    <property type="molecule type" value="Genomic_DNA"/>
</dbReference>
<dbReference type="AlphaFoldDB" id="A0A3T1CJQ6"/>